<dbReference type="PANTHER" id="PTHR24198:SF165">
    <property type="entry name" value="ANKYRIN REPEAT-CONTAINING PROTEIN-RELATED"/>
    <property type="match status" value="1"/>
</dbReference>
<evidence type="ECO:0000313" key="5">
    <source>
        <dbReference type="Proteomes" id="UP000085678"/>
    </source>
</evidence>
<organism evidence="5 6">
    <name type="scientific">Lingula anatina</name>
    <name type="common">Brachiopod</name>
    <name type="synonym">Lingula unguis</name>
    <dbReference type="NCBI Taxonomy" id="7574"/>
    <lineage>
        <taxon>Eukaryota</taxon>
        <taxon>Metazoa</taxon>
        <taxon>Spiralia</taxon>
        <taxon>Lophotrochozoa</taxon>
        <taxon>Brachiopoda</taxon>
        <taxon>Linguliformea</taxon>
        <taxon>Lingulata</taxon>
        <taxon>Lingulida</taxon>
        <taxon>Linguloidea</taxon>
        <taxon>Lingulidae</taxon>
        <taxon>Lingula</taxon>
    </lineage>
</organism>
<dbReference type="InterPro" id="IPR002110">
    <property type="entry name" value="Ankyrin_rpt"/>
</dbReference>
<dbReference type="KEGG" id="lak:106162373"/>
<dbReference type="PROSITE" id="PS50297">
    <property type="entry name" value="ANK_REP_REGION"/>
    <property type="match status" value="1"/>
</dbReference>
<keyword evidence="1" id="KW-0677">Repeat</keyword>
<sequence>MGADASKGYEVYDERSPQEKKEEKAPPHLLKSQMKLAALLEQKNLWAMKELALDIGQNDMHALVNSPYNDTTFCHLAVKTGSVNILAFLVNVCGANVCCTGTVFVKNERGGIVAVENATPLWLACQMGNVSLVKALVWLGAGKTSHVKTTVGSSAFQMACYAGSLDIVQFLLENTTPVVDYNCLLAALAWNDKNHFEVARYLIKEKWYSDVNEKDADGMTLLAWCARSGNVNGVRLLIKYDAKFTTDHKGATPLMIAAAHGHLTTVKALLEYGDKANAKDNDGHDAVYWASRNGHTDIAKLLLDARFRKHCGRSKGRPRPASIFMEIDD</sequence>
<dbReference type="SUPFAM" id="SSF48403">
    <property type="entry name" value="Ankyrin repeat"/>
    <property type="match status" value="1"/>
</dbReference>
<name>A0A1S3IB77_LINAN</name>
<evidence type="ECO:0000256" key="4">
    <source>
        <dbReference type="SAM" id="MobiDB-lite"/>
    </source>
</evidence>
<dbReference type="OrthoDB" id="448455at2759"/>
<reference evidence="6" key="1">
    <citation type="submission" date="2025-08" db="UniProtKB">
        <authorList>
            <consortium name="RefSeq"/>
        </authorList>
    </citation>
    <scope>IDENTIFICATION</scope>
    <source>
        <tissue evidence="6">Gonads</tissue>
    </source>
</reference>
<evidence type="ECO:0000256" key="2">
    <source>
        <dbReference type="ARBA" id="ARBA00023043"/>
    </source>
</evidence>
<gene>
    <name evidence="6" type="primary">LOC106162373</name>
</gene>
<dbReference type="GeneID" id="106162373"/>
<feature type="repeat" description="ANK" evidence="3">
    <location>
        <begin position="249"/>
        <end position="281"/>
    </location>
</feature>
<evidence type="ECO:0000256" key="1">
    <source>
        <dbReference type="ARBA" id="ARBA00022737"/>
    </source>
</evidence>
<keyword evidence="5" id="KW-1185">Reference proteome</keyword>
<evidence type="ECO:0000256" key="3">
    <source>
        <dbReference type="PROSITE-ProRule" id="PRU00023"/>
    </source>
</evidence>
<dbReference type="InterPro" id="IPR036770">
    <property type="entry name" value="Ankyrin_rpt-contain_sf"/>
</dbReference>
<dbReference type="RefSeq" id="XP_013395106.1">
    <property type="nucleotide sequence ID" value="XM_013539652.2"/>
</dbReference>
<accession>A0A1S3IB77</accession>
<dbReference type="Proteomes" id="UP000085678">
    <property type="component" value="Unplaced"/>
</dbReference>
<dbReference type="STRING" id="7574.A0A1S3IB77"/>
<proteinExistence type="predicted"/>
<keyword evidence="2 3" id="KW-0040">ANK repeat</keyword>
<feature type="compositionally biased region" description="Basic and acidic residues" evidence="4">
    <location>
        <begin position="10"/>
        <end position="26"/>
    </location>
</feature>
<dbReference type="PANTHER" id="PTHR24198">
    <property type="entry name" value="ANKYRIN REPEAT AND PROTEIN KINASE DOMAIN-CONTAINING PROTEIN"/>
    <property type="match status" value="1"/>
</dbReference>
<dbReference type="Pfam" id="PF12796">
    <property type="entry name" value="Ank_2"/>
    <property type="match status" value="2"/>
</dbReference>
<evidence type="ECO:0000313" key="6">
    <source>
        <dbReference type="RefSeq" id="XP_013395106.1"/>
    </source>
</evidence>
<dbReference type="AlphaFoldDB" id="A0A1S3IB77"/>
<dbReference type="SMART" id="SM00248">
    <property type="entry name" value="ANK"/>
    <property type="match status" value="6"/>
</dbReference>
<feature type="region of interest" description="Disordered" evidence="4">
    <location>
        <begin position="1"/>
        <end position="26"/>
    </location>
</feature>
<dbReference type="Gene3D" id="1.25.40.20">
    <property type="entry name" value="Ankyrin repeat-containing domain"/>
    <property type="match status" value="2"/>
</dbReference>
<dbReference type="InParanoid" id="A0A1S3IB77"/>
<protein>
    <submittedName>
        <fullName evidence="6">Protein fem-1 homolog A-like</fullName>
    </submittedName>
</protein>
<dbReference type="PROSITE" id="PS50088">
    <property type="entry name" value="ANK_REPEAT"/>
    <property type="match status" value="1"/>
</dbReference>